<dbReference type="PROSITE" id="PS00211">
    <property type="entry name" value="ABC_TRANSPORTER_1"/>
    <property type="match status" value="1"/>
</dbReference>
<accession>A0A1H6MT66</accession>
<organism evidence="7 8">
    <name type="scientific">Paracoccus alkenifer</name>
    <dbReference type="NCBI Taxonomy" id="65735"/>
    <lineage>
        <taxon>Bacteria</taxon>
        <taxon>Pseudomonadati</taxon>
        <taxon>Pseudomonadota</taxon>
        <taxon>Alphaproteobacteria</taxon>
        <taxon>Rhodobacterales</taxon>
        <taxon>Paracoccaceae</taxon>
        <taxon>Paracoccus</taxon>
    </lineage>
</organism>
<dbReference type="PANTHER" id="PTHR43820">
    <property type="entry name" value="HIGH-AFFINITY BRANCHED-CHAIN AMINO ACID TRANSPORT ATP-BINDING PROTEIN LIVF"/>
    <property type="match status" value="1"/>
</dbReference>
<dbReference type="OrthoDB" id="9806149at2"/>
<feature type="domain" description="ABC transporter" evidence="6">
    <location>
        <begin position="4"/>
        <end position="243"/>
    </location>
</feature>
<gene>
    <name evidence="7" type="ORF">SAMN04488075_2277</name>
</gene>
<dbReference type="InterPro" id="IPR017871">
    <property type="entry name" value="ABC_transporter-like_CS"/>
</dbReference>
<dbReference type="AlphaFoldDB" id="A0A1H6MT66"/>
<dbReference type="Pfam" id="PF00005">
    <property type="entry name" value="ABC_tran"/>
    <property type="match status" value="1"/>
</dbReference>
<comment type="similarity">
    <text evidence="1">Belongs to the ABC transporter superfamily.</text>
</comment>
<dbReference type="PANTHER" id="PTHR43820:SF8">
    <property type="entry name" value="ABC TRANSPORTER SUBSTRATE-BINDING PROTEIN"/>
    <property type="match status" value="1"/>
</dbReference>
<dbReference type="CDD" id="cd03224">
    <property type="entry name" value="ABC_TM1139_LivF_branched"/>
    <property type="match status" value="1"/>
</dbReference>
<dbReference type="SMART" id="SM00382">
    <property type="entry name" value="AAA"/>
    <property type="match status" value="1"/>
</dbReference>
<proteinExistence type="inferred from homology"/>
<dbReference type="GO" id="GO:0005524">
    <property type="term" value="F:ATP binding"/>
    <property type="evidence" value="ECO:0007669"/>
    <property type="project" value="UniProtKB-KW"/>
</dbReference>
<evidence type="ECO:0000256" key="1">
    <source>
        <dbReference type="ARBA" id="ARBA00005417"/>
    </source>
</evidence>
<dbReference type="GO" id="GO:0015807">
    <property type="term" value="P:L-amino acid transport"/>
    <property type="evidence" value="ECO:0007669"/>
    <property type="project" value="TreeGrafter"/>
</dbReference>
<evidence type="ECO:0000313" key="7">
    <source>
        <dbReference type="EMBL" id="SEI02802.1"/>
    </source>
</evidence>
<sequence length="264" mass="28834">MALLSVNSVEVVYDQVSLAVKGASLEVPQAGLVALLGANGAGKSTILKSISGLLAPERGAVTRGTITFEGEDILALDPPTRVRRGIVHVLEGRKVFEHLTPLENLLAATTMYSDRARIDEMAEQMFELFPRLKTRAKAKAGYLSGGEQQMLAIARALMTRPKLLMMDEPSLGLAPLLVDEIFDIITRINREEGVAVLLVEQNAVAALDVVQHAYLIEQGRIVMSGPAEVLRENPDIKEAYLGSGAVAVDYHAVKHYRRRKRWLA</sequence>
<dbReference type="InterPro" id="IPR052156">
    <property type="entry name" value="BCAA_Transport_ATP-bd_LivF"/>
</dbReference>
<evidence type="ECO:0000313" key="8">
    <source>
        <dbReference type="Proteomes" id="UP000199125"/>
    </source>
</evidence>
<keyword evidence="8" id="KW-1185">Reference proteome</keyword>
<dbReference type="STRING" id="65735.SAMN04488075_2277"/>
<dbReference type="Proteomes" id="UP000199125">
    <property type="component" value="Unassembled WGS sequence"/>
</dbReference>
<keyword evidence="3" id="KW-0547">Nucleotide-binding</keyword>
<evidence type="ECO:0000256" key="3">
    <source>
        <dbReference type="ARBA" id="ARBA00022741"/>
    </source>
</evidence>
<reference evidence="8" key="1">
    <citation type="submission" date="2016-10" db="EMBL/GenBank/DDBJ databases">
        <authorList>
            <person name="Varghese N."/>
            <person name="Submissions S."/>
        </authorList>
    </citation>
    <scope>NUCLEOTIDE SEQUENCE [LARGE SCALE GENOMIC DNA]</scope>
    <source>
        <strain evidence="8">DSM 11593</strain>
    </source>
</reference>
<dbReference type="InterPro" id="IPR003593">
    <property type="entry name" value="AAA+_ATPase"/>
</dbReference>
<dbReference type="Gene3D" id="3.40.50.300">
    <property type="entry name" value="P-loop containing nucleotide triphosphate hydrolases"/>
    <property type="match status" value="1"/>
</dbReference>
<dbReference type="SUPFAM" id="SSF52540">
    <property type="entry name" value="P-loop containing nucleoside triphosphate hydrolases"/>
    <property type="match status" value="1"/>
</dbReference>
<keyword evidence="5" id="KW-0029">Amino-acid transport</keyword>
<protein>
    <submittedName>
        <fullName evidence="7">Branched-chain amino acid transport system ATP-binding protein</fullName>
    </submittedName>
</protein>
<dbReference type="RefSeq" id="WP_090848224.1">
    <property type="nucleotide sequence ID" value="NZ_FNXG01000004.1"/>
</dbReference>
<name>A0A1H6MT66_9RHOB</name>
<dbReference type="InterPro" id="IPR027417">
    <property type="entry name" value="P-loop_NTPase"/>
</dbReference>
<evidence type="ECO:0000256" key="5">
    <source>
        <dbReference type="ARBA" id="ARBA00022970"/>
    </source>
</evidence>
<dbReference type="GO" id="GO:0015658">
    <property type="term" value="F:branched-chain amino acid transmembrane transporter activity"/>
    <property type="evidence" value="ECO:0007669"/>
    <property type="project" value="TreeGrafter"/>
</dbReference>
<evidence type="ECO:0000256" key="2">
    <source>
        <dbReference type="ARBA" id="ARBA00022448"/>
    </source>
</evidence>
<dbReference type="EMBL" id="FNXG01000004">
    <property type="protein sequence ID" value="SEI02802.1"/>
    <property type="molecule type" value="Genomic_DNA"/>
</dbReference>
<evidence type="ECO:0000256" key="4">
    <source>
        <dbReference type="ARBA" id="ARBA00022840"/>
    </source>
</evidence>
<dbReference type="InterPro" id="IPR003439">
    <property type="entry name" value="ABC_transporter-like_ATP-bd"/>
</dbReference>
<evidence type="ECO:0000259" key="6">
    <source>
        <dbReference type="PROSITE" id="PS50893"/>
    </source>
</evidence>
<dbReference type="PROSITE" id="PS50893">
    <property type="entry name" value="ABC_TRANSPORTER_2"/>
    <property type="match status" value="1"/>
</dbReference>
<dbReference type="GO" id="GO:0016887">
    <property type="term" value="F:ATP hydrolysis activity"/>
    <property type="evidence" value="ECO:0007669"/>
    <property type="project" value="InterPro"/>
</dbReference>
<keyword evidence="4 7" id="KW-0067">ATP-binding</keyword>
<keyword evidence="2" id="KW-0813">Transport</keyword>